<evidence type="ECO:0000256" key="1">
    <source>
        <dbReference type="ARBA" id="ARBA00004123"/>
    </source>
</evidence>
<feature type="compositionally biased region" description="Polar residues" evidence="7">
    <location>
        <begin position="231"/>
        <end position="256"/>
    </location>
</feature>
<evidence type="ECO:0000259" key="8">
    <source>
        <dbReference type="PROSITE" id="PS50811"/>
    </source>
</evidence>
<feature type="compositionally biased region" description="Pro residues" evidence="7">
    <location>
        <begin position="1"/>
        <end position="23"/>
    </location>
</feature>
<feature type="compositionally biased region" description="Basic and acidic residues" evidence="7">
    <location>
        <begin position="306"/>
        <end position="323"/>
    </location>
</feature>
<feature type="region of interest" description="Disordered" evidence="7">
    <location>
        <begin position="154"/>
        <end position="181"/>
    </location>
</feature>
<dbReference type="EMBL" id="JACGWN010000006">
    <property type="protein sequence ID" value="KAL0447020.1"/>
    <property type="molecule type" value="Genomic_DNA"/>
</dbReference>
<feature type="region of interest" description="Disordered" evidence="7">
    <location>
        <begin position="1"/>
        <end position="28"/>
    </location>
</feature>
<protein>
    <submittedName>
        <fullName evidence="9">WRKY transcription factor 3</fullName>
    </submittedName>
</protein>
<feature type="compositionally biased region" description="Polar residues" evidence="7">
    <location>
        <begin position="418"/>
        <end position="431"/>
    </location>
</feature>
<evidence type="ECO:0000256" key="5">
    <source>
        <dbReference type="ARBA" id="ARBA00023163"/>
    </source>
</evidence>
<keyword evidence="2" id="KW-0677">Repeat</keyword>
<feature type="domain" description="WRKY" evidence="8">
    <location>
        <begin position="177"/>
        <end position="235"/>
    </location>
</feature>
<feature type="compositionally biased region" description="Polar residues" evidence="7">
    <location>
        <begin position="324"/>
        <end position="335"/>
    </location>
</feature>
<dbReference type="FunFam" id="2.20.25.80:FF:000006">
    <property type="entry name" value="WRKY transcription factor"/>
    <property type="match status" value="1"/>
</dbReference>
<feature type="compositionally biased region" description="Basic and acidic residues" evidence="7">
    <location>
        <begin position="435"/>
        <end position="446"/>
    </location>
</feature>
<dbReference type="SMART" id="SM00774">
    <property type="entry name" value="WRKY"/>
    <property type="match status" value="2"/>
</dbReference>
<keyword evidence="3" id="KW-0805">Transcription regulation</keyword>
<comment type="caution">
    <text evidence="9">The sequence shown here is derived from an EMBL/GenBank/DDBJ whole genome shotgun (WGS) entry which is preliminary data.</text>
</comment>
<dbReference type="PROSITE" id="PS50811">
    <property type="entry name" value="WRKY"/>
    <property type="match status" value="2"/>
</dbReference>
<dbReference type="InterPro" id="IPR044810">
    <property type="entry name" value="WRKY_plant"/>
</dbReference>
<dbReference type="FunFam" id="2.20.25.80:FF:000001">
    <property type="entry name" value="WRKY transcription factor 33"/>
    <property type="match status" value="1"/>
</dbReference>
<feature type="compositionally biased region" description="Basic and acidic residues" evidence="7">
    <location>
        <begin position="154"/>
        <end position="163"/>
    </location>
</feature>
<evidence type="ECO:0000313" key="9">
    <source>
        <dbReference type="EMBL" id="KAL0447020.1"/>
    </source>
</evidence>
<dbReference type="PANTHER" id="PTHR31221">
    <property type="entry name" value="WRKY TRANSCRIPTION FACTOR PROTEIN 1-RELATED"/>
    <property type="match status" value="1"/>
</dbReference>
<dbReference type="SUPFAM" id="SSF118290">
    <property type="entry name" value="WRKY DNA-binding domain"/>
    <property type="match status" value="2"/>
</dbReference>
<evidence type="ECO:0000256" key="3">
    <source>
        <dbReference type="ARBA" id="ARBA00023015"/>
    </source>
</evidence>
<evidence type="ECO:0000256" key="6">
    <source>
        <dbReference type="ARBA" id="ARBA00023242"/>
    </source>
</evidence>
<keyword evidence="5" id="KW-0804">Transcription</keyword>
<comment type="subcellular location">
    <subcellularLocation>
        <location evidence="1">Nucleus</location>
    </subcellularLocation>
</comment>
<dbReference type="InterPro" id="IPR003657">
    <property type="entry name" value="WRKY_dom"/>
</dbReference>
<dbReference type="Gene3D" id="2.20.25.80">
    <property type="entry name" value="WRKY domain"/>
    <property type="match status" value="2"/>
</dbReference>
<dbReference type="GO" id="GO:0003700">
    <property type="term" value="F:DNA-binding transcription factor activity"/>
    <property type="evidence" value="ECO:0007669"/>
    <property type="project" value="InterPro"/>
</dbReference>
<sequence length="466" mass="51277">MADNKPPPPPPPSSSSKPPPTITLPPRTVMDNFFTGVSPGPITLVSSLFAENDPDSDCRSFSQLLSGAMSSPGALPNARQNYVHSLPESRGGGGGTGEFRFQQNRPAGLVVTQPPGMFTIPPGLSPASLLDSPGFFSSSQQIPPPLPDPKIMKESSDISHTDQKSQPFSFNVDKPTDDGYNWRKYGQKQVKGSEFPRSYYKCTHPNCPVKKKVERSLDGQITEIIYKGQHSHSPPSKRTKDTGNTNGTMNRQGNSEFRSDGRAGNSNEPKEGRPYLSSTRDQEASQATPENISGSSDSEEVGNAEARVDRRDEDEPESKRRNVEVQTSEQASSHRTVTEPRIIVQTTSEVDLLDDGYRWRKYGQKVVKGNPYPRSYYKCTNPGCNVRKHVERAAGDPKAVITTYEGKHNHDVPAAKGSSHNTANASSQLRPHNSVADRSRADRRMEFGSNEQQPVALLRFKEEQII</sequence>
<accession>A0AAW2X0C5</accession>
<keyword evidence="4" id="KW-0238">DNA-binding</keyword>
<proteinExistence type="predicted"/>
<organism evidence="9">
    <name type="scientific">Sesamum latifolium</name>
    <dbReference type="NCBI Taxonomy" id="2727402"/>
    <lineage>
        <taxon>Eukaryota</taxon>
        <taxon>Viridiplantae</taxon>
        <taxon>Streptophyta</taxon>
        <taxon>Embryophyta</taxon>
        <taxon>Tracheophyta</taxon>
        <taxon>Spermatophyta</taxon>
        <taxon>Magnoliopsida</taxon>
        <taxon>eudicotyledons</taxon>
        <taxon>Gunneridae</taxon>
        <taxon>Pentapetalae</taxon>
        <taxon>asterids</taxon>
        <taxon>lamiids</taxon>
        <taxon>Lamiales</taxon>
        <taxon>Pedaliaceae</taxon>
        <taxon>Sesamum</taxon>
    </lineage>
</organism>
<gene>
    <name evidence="9" type="ORF">Slati_1829900</name>
</gene>
<dbReference type="PANTHER" id="PTHR31221:SF130">
    <property type="entry name" value="WRKY TRANSCRIPTION FACTOR 3-RELATED"/>
    <property type="match status" value="1"/>
</dbReference>
<feature type="domain" description="WRKY" evidence="8">
    <location>
        <begin position="348"/>
        <end position="413"/>
    </location>
</feature>
<feature type="compositionally biased region" description="Polar residues" evidence="7">
    <location>
        <begin position="276"/>
        <end position="296"/>
    </location>
</feature>
<reference evidence="9" key="1">
    <citation type="submission" date="2020-06" db="EMBL/GenBank/DDBJ databases">
        <authorList>
            <person name="Li T."/>
            <person name="Hu X."/>
            <person name="Zhang T."/>
            <person name="Song X."/>
            <person name="Zhang H."/>
            <person name="Dai N."/>
            <person name="Sheng W."/>
            <person name="Hou X."/>
            <person name="Wei L."/>
        </authorList>
    </citation>
    <scope>NUCLEOTIDE SEQUENCE</scope>
    <source>
        <strain evidence="9">KEN1</strain>
        <tissue evidence="9">Leaf</tissue>
    </source>
</reference>
<dbReference type="GO" id="GO:0005634">
    <property type="term" value="C:nucleus"/>
    <property type="evidence" value="ECO:0007669"/>
    <property type="project" value="UniProtKB-SubCell"/>
</dbReference>
<dbReference type="AlphaFoldDB" id="A0AAW2X0C5"/>
<evidence type="ECO:0000256" key="7">
    <source>
        <dbReference type="SAM" id="MobiDB-lite"/>
    </source>
</evidence>
<keyword evidence="6" id="KW-0539">Nucleus</keyword>
<dbReference type="GO" id="GO:0043565">
    <property type="term" value="F:sequence-specific DNA binding"/>
    <property type="evidence" value="ECO:0007669"/>
    <property type="project" value="InterPro"/>
</dbReference>
<dbReference type="InterPro" id="IPR036576">
    <property type="entry name" value="WRKY_dom_sf"/>
</dbReference>
<evidence type="ECO:0000256" key="2">
    <source>
        <dbReference type="ARBA" id="ARBA00022737"/>
    </source>
</evidence>
<reference evidence="9" key="2">
    <citation type="journal article" date="2024" name="Plant">
        <title>Genomic evolution and insights into agronomic trait innovations of Sesamum species.</title>
        <authorList>
            <person name="Miao H."/>
            <person name="Wang L."/>
            <person name="Qu L."/>
            <person name="Liu H."/>
            <person name="Sun Y."/>
            <person name="Le M."/>
            <person name="Wang Q."/>
            <person name="Wei S."/>
            <person name="Zheng Y."/>
            <person name="Lin W."/>
            <person name="Duan Y."/>
            <person name="Cao H."/>
            <person name="Xiong S."/>
            <person name="Wang X."/>
            <person name="Wei L."/>
            <person name="Li C."/>
            <person name="Ma Q."/>
            <person name="Ju M."/>
            <person name="Zhao R."/>
            <person name="Li G."/>
            <person name="Mu C."/>
            <person name="Tian Q."/>
            <person name="Mei H."/>
            <person name="Zhang T."/>
            <person name="Gao T."/>
            <person name="Zhang H."/>
        </authorList>
    </citation>
    <scope>NUCLEOTIDE SEQUENCE</scope>
    <source>
        <strain evidence="9">KEN1</strain>
    </source>
</reference>
<dbReference type="Pfam" id="PF03106">
    <property type="entry name" value="WRKY"/>
    <property type="match status" value="2"/>
</dbReference>
<feature type="region of interest" description="Disordered" evidence="7">
    <location>
        <begin position="410"/>
        <end position="451"/>
    </location>
</feature>
<feature type="region of interest" description="Disordered" evidence="7">
    <location>
        <begin position="225"/>
        <end position="339"/>
    </location>
</feature>
<evidence type="ECO:0000256" key="4">
    <source>
        <dbReference type="ARBA" id="ARBA00023125"/>
    </source>
</evidence>
<name>A0AAW2X0C5_9LAMI</name>